<dbReference type="PANTHER" id="PTHR43065:SF50">
    <property type="entry name" value="HISTIDINE KINASE"/>
    <property type="match status" value="1"/>
</dbReference>
<evidence type="ECO:0000313" key="6">
    <source>
        <dbReference type="Proteomes" id="UP000634667"/>
    </source>
</evidence>
<dbReference type="SUPFAM" id="SSF47384">
    <property type="entry name" value="Homodimeric domain of signal transducing histidine kinase"/>
    <property type="match status" value="1"/>
</dbReference>
<dbReference type="InterPro" id="IPR036890">
    <property type="entry name" value="HATPase_C_sf"/>
</dbReference>
<reference evidence="6" key="1">
    <citation type="journal article" date="2019" name="Int. J. Syst. Evol. Microbiol.">
        <title>The Global Catalogue of Microorganisms (GCM) 10K type strain sequencing project: providing services to taxonomists for standard genome sequencing and annotation.</title>
        <authorList>
            <consortium name="The Broad Institute Genomics Platform"/>
            <consortium name="The Broad Institute Genome Sequencing Center for Infectious Disease"/>
            <person name="Wu L."/>
            <person name="Ma J."/>
        </authorList>
    </citation>
    <scope>NUCLEOTIDE SEQUENCE [LARGE SCALE GENOMIC DNA]</scope>
    <source>
        <strain evidence="6">KCTC 23723</strain>
    </source>
</reference>
<dbReference type="Gene3D" id="3.30.565.10">
    <property type="entry name" value="Histidine kinase-like ATPase, C-terminal domain"/>
    <property type="match status" value="1"/>
</dbReference>
<dbReference type="InterPro" id="IPR035965">
    <property type="entry name" value="PAS-like_dom_sf"/>
</dbReference>
<comment type="caution">
    <text evidence="5">The sequence shown here is derived from an EMBL/GenBank/DDBJ whole genome shotgun (WGS) entry which is preliminary data.</text>
</comment>
<dbReference type="Proteomes" id="UP000634667">
    <property type="component" value="Unassembled WGS sequence"/>
</dbReference>
<dbReference type="SUPFAM" id="SSF55785">
    <property type="entry name" value="PYP-like sensor domain (PAS domain)"/>
    <property type="match status" value="1"/>
</dbReference>
<dbReference type="SUPFAM" id="SSF55874">
    <property type="entry name" value="ATPase domain of HSP90 chaperone/DNA topoisomerase II/histidine kinase"/>
    <property type="match status" value="1"/>
</dbReference>
<accession>A0ABQ2WJP0</accession>
<evidence type="ECO:0000256" key="2">
    <source>
        <dbReference type="ARBA" id="ARBA00012438"/>
    </source>
</evidence>
<evidence type="ECO:0000259" key="4">
    <source>
        <dbReference type="PROSITE" id="PS50109"/>
    </source>
</evidence>
<dbReference type="GO" id="GO:0016301">
    <property type="term" value="F:kinase activity"/>
    <property type="evidence" value="ECO:0007669"/>
    <property type="project" value="UniProtKB-KW"/>
</dbReference>
<dbReference type="InterPro" id="IPR036097">
    <property type="entry name" value="HisK_dim/P_sf"/>
</dbReference>
<dbReference type="PANTHER" id="PTHR43065">
    <property type="entry name" value="SENSOR HISTIDINE KINASE"/>
    <property type="match status" value="1"/>
</dbReference>
<name>A0ABQ2WJP0_9ALTE</name>
<protein>
    <recommendedName>
        <fullName evidence="2">histidine kinase</fullName>
        <ecNumber evidence="2">2.7.13.3</ecNumber>
    </recommendedName>
</protein>
<evidence type="ECO:0000313" key="5">
    <source>
        <dbReference type="EMBL" id="GGW56894.1"/>
    </source>
</evidence>
<dbReference type="SMART" id="SM00388">
    <property type="entry name" value="HisKA"/>
    <property type="match status" value="1"/>
</dbReference>
<evidence type="ECO:0000256" key="1">
    <source>
        <dbReference type="ARBA" id="ARBA00000085"/>
    </source>
</evidence>
<evidence type="ECO:0000256" key="3">
    <source>
        <dbReference type="ARBA" id="ARBA00022553"/>
    </source>
</evidence>
<keyword evidence="5" id="KW-0418">Kinase</keyword>
<organism evidence="5 6">
    <name type="scientific">Alishewanella tabrizica</name>
    <dbReference type="NCBI Taxonomy" id="671278"/>
    <lineage>
        <taxon>Bacteria</taxon>
        <taxon>Pseudomonadati</taxon>
        <taxon>Pseudomonadota</taxon>
        <taxon>Gammaproteobacteria</taxon>
        <taxon>Alteromonadales</taxon>
        <taxon>Alteromonadaceae</taxon>
        <taxon>Alishewanella</taxon>
    </lineage>
</organism>
<dbReference type="RefSeq" id="WP_189481344.1">
    <property type="nucleotide sequence ID" value="NZ_BMYR01000004.1"/>
</dbReference>
<dbReference type="PRINTS" id="PR00344">
    <property type="entry name" value="BCTRLSENSOR"/>
</dbReference>
<feature type="domain" description="Histidine kinase" evidence="4">
    <location>
        <begin position="179"/>
        <end position="423"/>
    </location>
</feature>
<dbReference type="CDD" id="cd00082">
    <property type="entry name" value="HisKA"/>
    <property type="match status" value="1"/>
</dbReference>
<dbReference type="InterPro" id="IPR003594">
    <property type="entry name" value="HATPase_dom"/>
</dbReference>
<comment type="catalytic activity">
    <reaction evidence="1">
        <text>ATP + protein L-histidine = ADP + protein N-phospho-L-histidine.</text>
        <dbReference type="EC" id="2.7.13.3"/>
    </reaction>
</comment>
<dbReference type="SMART" id="SM00387">
    <property type="entry name" value="HATPase_c"/>
    <property type="match status" value="1"/>
</dbReference>
<gene>
    <name evidence="5" type="ORF">GCM10008111_11080</name>
</gene>
<dbReference type="InterPro" id="IPR005467">
    <property type="entry name" value="His_kinase_dom"/>
</dbReference>
<dbReference type="EMBL" id="BMYR01000004">
    <property type="protein sequence ID" value="GGW56894.1"/>
    <property type="molecule type" value="Genomic_DNA"/>
</dbReference>
<dbReference type="Gene3D" id="1.10.287.130">
    <property type="match status" value="1"/>
</dbReference>
<dbReference type="InterPro" id="IPR004358">
    <property type="entry name" value="Sig_transdc_His_kin-like_C"/>
</dbReference>
<keyword evidence="3" id="KW-0597">Phosphoprotein</keyword>
<proteinExistence type="predicted"/>
<dbReference type="InterPro" id="IPR003661">
    <property type="entry name" value="HisK_dim/P_dom"/>
</dbReference>
<sequence length="437" mass="49257">MISPAVFTHVVKKLPLGICILDTDFTIRYFNDFFISRLTLNAPAIGSNILDLFPEQARFLKKKLTSAVVLNNSSFSYWEHRPHIFQFNSSRPITGEETLMYQNLEIVPLDIEDDQVKTLCLILQDVTEQASYLQSQKQLAAQLETQYHEQAALLKQLKTTQAQLLHADKMASIGQLAAGMAHEINNPLGFINSNLQSLNDYLNTLVKALTFSEKLIQKTEDSALHRLQQDYFSRAKITFITEDAPELLHESLDGIRRVSRIIQNLKIFSHVDDTHWQLCDLRDIIDSTLTMLSNDLRHNVTLHIEYADDLPLLQCQPIQLNQVLLHILNNAVQAISQKGDIWIQVTVQAEQLHVTIRDNGCGIAPAVLPKVFEPFFTTKAVGQGSGLGLSMAYNVIKQHQGHISLSSEQGQGTTITLDLPLQPKLPVADVDRLTHER</sequence>
<dbReference type="Gene3D" id="3.30.450.20">
    <property type="entry name" value="PAS domain"/>
    <property type="match status" value="1"/>
</dbReference>
<keyword evidence="5" id="KW-0808">Transferase</keyword>
<dbReference type="PROSITE" id="PS50109">
    <property type="entry name" value="HIS_KIN"/>
    <property type="match status" value="1"/>
</dbReference>
<keyword evidence="6" id="KW-1185">Reference proteome</keyword>
<dbReference type="Pfam" id="PF02518">
    <property type="entry name" value="HATPase_c"/>
    <property type="match status" value="1"/>
</dbReference>
<dbReference type="EC" id="2.7.13.3" evidence="2"/>